<accession>A0A7T8ERK1</accession>
<gene>
    <name evidence="1" type="ORF">immuto26A_126</name>
</gene>
<dbReference type="EMBL" id="MW353175">
    <property type="protein sequence ID" value="QQO91805.1"/>
    <property type="molecule type" value="Genomic_DNA"/>
</dbReference>
<proteinExistence type="predicted"/>
<sequence length="94" mass="10840">MTKIKKSEKFQVLSNSANNKILLALFADNGRELTEREQYLVIESKSGYQYDIRIGLNEELGLSLLTTSYSRLELDLSELKILIQFLEQKSLLQN</sequence>
<dbReference type="Proteomes" id="UP000595566">
    <property type="component" value="Segment"/>
</dbReference>
<keyword evidence="2" id="KW-1185">Reference proteome</keyword>
<name>A0A7T8ERK1_9CAUD</name>
<evidence type="ECO:0000313" key="1">
    <source>
        <dbReference type="EMBL" id="QQO91805.1"/>
    </source>
</evidence>
<evidence type="ECO:0000313" key="2">
    <source>
        <dbReference type="Proteomes" id="UP000595566"/>
    </source>
</evidence>
<organism evidence="1 2">
    <name type="scientific">Flavobacterium phage vB_FspM_immuto_2-6A</name>
    <dbReference type="NCBI Taxonomy" id="2801477"/>
    <lineage>
        <taxon>Viruses</taxon>
        <taxon>Duplodnaviria</taxon>
        <taxon>Heunggongvirae</taxon>
        <taxon>Uroviricota</taxon>
        <taxon>Caudoviricetes</taxon>
        <taxon>Immutovirus</taxon>
        <taxon>Immutovirus immuto</taxon>
    </lineage>
</organism>
<reference evidence="1 2" key="1">
    <citation type="submission" date="2020-12" db="EMBL/GenBank/DDBJ databases">
        <title>Dynamics of Baltic Sea phages driven by environmental changes.</title>
        <authorList>
            <person name="Hoetzinger M."/>
            <person name="Nilsson E."/>
            <person name="Holmfeldt K."/>
        </authorList>
    </citation>
    <scope>NUCLEOTIDE SEQUENCE [LARGE SCALE GENOMIC DNA]</scope>
</reference>
<protein>
    <submittedName>
        <fullName evidence="1">Uncharacterized protein</fullName>
    </submittedName>
</protein>